<proteinExistence type="predicted"/>
<dbReference type="Pfam" id="PF00570">
    <property type="entry name" value="HRDC"/>
    <property type="match status" value="1"/>
</dbReference>
<dbReference type="SMART" id="SM00474">
    <property type="entry name" value="35EXOc"/>
    <property type="match status" value="1"/>
</dbReference>
<dbReference type="InterPro" id="IPR002562">
    <property type="entry name" value="3'-5'_exonuclease_dom"/>
</dbReference>
<dbReference type="Pfam" id="PF01612">
    <property type="entry name" value="DNA_pol_A_exo1"/>
    <property type="match status" value="1"/>
</dbReference>
<feature type="domain" description="HRDC" evidence="3">
    <location>
        <begin position="289"/>
        <end position="368"/>
    </location>
</feature>
<dbReference type="InterPro" id="IPR012337">
    <property type="entry name" value="RNaseH-like_sf"/>
</dbReference>
<dbReference type="SUPFAM" id="SSF53098">
    <property type="entry name" value="Ribonuclease H-like"/>
    <property type="match status" value="1"/>
</dbReference>
<dbReference type="InterPro" id="IPR036397">
    <property type="entry name" value="RNaseH_sf"/>
</dbReference>
<gene>
    <name evidence="4" type="ORF">ODALV1_LOCUS14484</name>
</gene>
<dbReference type="PANTHER" id="PTHR12124">
    <property type="entry name" value="POLYMYOSITIS/SCLERODERMA AUTOANTIGEN-RELATED"/>
    <property type="match status" value="1"/>
</dbReference>
<keyword evidence="5" id="KW-1185">Reference proteome</keyword>
<dbReference type="InterPro" id="IPR002121">
    <property type="entry name" value="HRDC_dom"/>
</dbReference>
<dbReference type="InterPro" id="IPR045092">
    <property type="entry name" value="Rrp6-like"/>
</dbReference>
<comment type="subcellular location">
    <subcellularLocation>
        <location evidence="1">Nucleus</location>
    </subcellularLocation>
</comment>
<evidence type="ECO:0000313" key="5">
    <source>
        <dbReference type="Proteomes" id="UP001642540"/>
    </source>
</evidence>
<keyword evidence="2" id="KW-0539">Nucleus</keyword>
<protein>
    <recommendedName>
        <fullName evidence="3">HRDC domain-containing protein</fullName>
    </recommendedName>
</protein>
<dbReference type="SUPFAM" id="SSF47819">
    <property type="entry name" value="HRDC-like"/>
    <property type="match status" value="1"/>
</dbReference>
<dbReference type="Proteomes" id="UP001642540">
    <property type="component" value="Unassembled WGS sequence"/>
</dbReference>
<dbReference type="InterPro" id="IPR044876">
    <property type="entry name" value="HRDC_dom_sf"/>
</dbReference>
<evidence type="ECO:0000313" key="4">
    <source>
        <dbReference type="EMBL" id="CAL8110848.1"/>
    </source>
</evidence>
<evidence type="ECO:0000256" key="1">
    <source>
        <dbReference type="ARBA" id="ARBA00004123"/>
    </source>
</evidence>
<sequence>MPWGRGQRPHSTIQGFLEHRQKINTGTWPTIHPYADVVNKWELNSRFLQPSCILDAPEPKMVTNEEDLANLSQELEKHDVISFDTELYNYDVYYAMVCILQISTATNDYVIDCLRLFDKIKPQLGSIFVNPGKLKIVHDCQDIRYLQRDFKIFCTGVVDTQEVFGLRFPSRKQISLAKMVDHYLGLQVDKLGQLADWRVRPLPVELVKYAANDSRYLLRCWEKLKLDFVNSDSTDQNPIQYNTLDLEEFPLSRKGTLALFRPPKRDTLESIWRKYVDSLSYDLKMVFNTQLQFEMFSTIYEWRDNVAKQLDRTTKKLLHDEQLPLLCRVMPTTVIKLNDLGVNTNVAVAFCEELLNIIESYRGKLLSQQNKAPPEFMLPHQGSSTQYGQIKSYNLKELEFSESELNLVEEDSSSDSDWEITTSKNSDDKSLVHCETSTFQDMDTLISTPEVTTKQLPKRGKKKRNGVEMKVKRVFHFAQKIGVKQQHILKYIDKFPKVMYSNPSGDK</sequence>
<evidence type="ECO:0000259" key="3">
    <source>
        <dbReference type="PROSITE" id="PS50967"/>
    </source>
</evidence>
<name>A0ABP1QT44_9HEXA</name>
<accession>A0ABP1QT44</accession>
<comment type="caution">
    <text evidence="4">The sequence shown here is derived from an EMBL/GenBank/DDBJ whole genome shotgun (WGS) entry which is preliminary data.</text>
</comment>
<dbReference type="PANTHER" id="PTHR12124:SF47">
    <property type="entry name" value="EXOSOME COMPONENT 10"/>
    <property type="match status" value="1"/>
</dbReference>
<dbReference type="InterPro" id="IPR010997">
    <property type="entry name" value="HRDC-like_sf"/>
</dbReference>
<evidence type="ECO:0000256" key="2">
    <source>
        <dbReference type="ARBA" id="ARBA00023242"/>
    </source>
</evidence>
<dbReference type="Gene3D" id="1.10.150.80">
    <property type="entry name" value="HRDC domain"/>
    <property type="match status" value="1"/>
</dbReference>
<dbReference type="CDD" id="cd06142">
    <property type="entry name" value="RNaseD_exo"/>
    <property type="match status" value="1"/>
</dbReference>
<dbReference type="EMBL" id="CAXLJM020000046">
    <property type="protein sequence ID" value="CAL8110848.1"/>
    <property type="molecule type" value="Genomic_DNA"/>
</dbReference>
<dbReference type="PROSITE" id="PS50967">
    <property type="entry name" value="HRDC"/>
    <property type="match status" value="1"/>
</dbReference>
<dbReference type="Gene3D" id="3.30.420.10">
    <property type="entry name" value="Ribonuclease H-like superfamily/Ribonuclease H"/>
    <property type="match status" value="1"/>
</dbReference>
<organism evidence="4 5">
    <name type="scientific">Orchesella dallaii</name>
    <dbReference type="NCBI Taxonomy" id="48710"/>
    <lineage>
        <taxon>Eukaryota</taxon>
        <taxon>Metazoa</taxon>
        <taxon>Ecdysozoa</taxon>
        <taxon>Arthropoda</taxon>
        <taxon>Hexapoda</taxon>
        <taxon>Collembola</taxon>
        <taxon>Entomobryomorpha</taxon>
        <taxon>Entomobryoidea</taxon>
        <taxon>Orchesellidae</taxon>
        <taxon>Orchesellinae</taxon>
        <taxon>Orchesella</taxon>
    </lineage>
</organism>
<reference evidence="4 5" key="1">
    <citation type="submission" date="2024-08" db="EMBL/GenBank/DDBJ databases">
        <authorList>
            <person name="Cucini C."/>
            <person name="Frati F."/>
        </authorList>
    </citation>
    <scope>NUCLEOTIDE SEQUENCE [LARGE SCALE GENOMIC DNA]</scope>
</reference>